<accession>A0A3M7RKD6</accession>
<reference evidence="1 2" key="1">
    <citation type="journal article" date="2018" name="Sci. Rep.">
        <title>Genomic signatures of local adaptation to the degree of environmental predictability in rotifers.</title>
        <authorList>
            <person name="Franch-Gras L."/>
            <person name="Hahn C."/>
            <person name="Garcia-Roger E.M."/>
            <person name="Carmona M.J."/>
            <person name="Serra M."/>
            <person name="Gomez A."/>
        </authorList>
    </citation>
    <scope>NUCLEOTIDE SEQUENCE [LARGE SCALE GENOMIC DNA]</scope>
    <source>
        <strain evidence="1">HYR1</strain>
    </source>
</reference>
<evidence type="ECO:0000313" key="1">
    <source>
        <dbReference type="EMBL" id="RNA24026.1"/>
    </source>
</evidence>
<organism evidence="1 2">
    <name type="scientific">Brachionus plicatilis</name>
    <name type="common">Marine rotifer</name>
    <name type="synonym">Brachionus muelleri</name>
    <dbReference type="NCBI Taxonomy" id="10195"/>
    <lineage>
        <taxon>Eukaryota</taxon>
        <taxon>Metazoa</taxon>
        <taxon>Spiralia</taxon>
        <taxon>Gnathifera</taxon>
        <taxon>Rotifera</taxon>
        <taxon>Eurotatoria</taxon>
        <taxon>Monogononta</taxon>
        <taxon>Pseudotrocha</taxon>
        <taxon>Ploima</taxon>
        <taxon>Brachionidae</taxon>
        <taxon>Brachionus</taxon>
    </lineage>
</organism>
<gene>
    <name evidence="1" type="ORF">BpHYR1_001164</name>
</gene>
<dbReference type="AlphaFoldDB" id="A0A3M7RKD6"/>
<dbReference type="EMBL" id="REGN01003181">
    <property type="protein sequence ID" value="RNA24026.1"/>
    <property type="molecule type" value="Genomic_DNA"/>
</dbReference>
<protein>
    <submittedName>
        <fullName evidence="1">Uncharacterized protein</fullName>
    </submittedName>
</protein>
<proteinExistence type="predicted"/>
<dbReference type="Proteomes" id="UP000276133">
    <property type="component" value="Unassembled WGS sequence"/>
</dbReference>
<sequence length="76" mass="9264">MSLERDRPEAQEENYYVRLEINKNHSELSLYSDHDKIRIKKIHNLRKRTFRKIGELWKGVHLTDYTQSISSLKKDY</sequence>
<keyword evidence="2" id="KW-1185">Reference proteome</keyword>
<comment type="caution">
    <text evidence="1">The sequence shown here is derived from an EMBL/GenBank/DDBJ whole genome shotgun (WGS) entry which is preliminary data.</text>
</comment>
<name>A0A3M7RKD6_BRAPC</name>
<evidence type="ECO:0000313" key="2">
    <source>
        <dbReference type="Proteomes" id="UP000276133"/>
    </source>
</evidence>